<dbReference type="InterPro" id="IPR015806">
    <property type="entry name" value="Pyrv_Knase_insert_dom_sf"/>
</dbReference>
<dbReference type="Proteomes" id="UP000485058">
    <property type="component" value="Unassembled WGS sequence"/>
</dbReference>
<dbReference type="GO" id="GO:0004743">
    <property type="term" value="F:pyruvate kinase activity"/>
    <property type="evidence" value="ECO:0007669"/>
    <property type="project" value="InterPro"/>
</dbReference>
<keyword evidence="1" id="KW-0808">Transferase</keyword>
<dbReference type="Gene3D" id="2.40.33.10">
    <property type="entry name" value="PK beta-barrel domain-like"/>
    <property type="match status" value="1"/>
</dbReference>
<keyword evidence="1" id="KW-0670">Pyruvate</keyword>
<dbReference type="SUPFAM" id="SSF50800">
    <property type="entry name" value="PK beta-barrel domain-like"/>
    <property type="match status" value="1"/>
</dbReference>
<reference evidence="1 2" key="1">
    <citation type="submission" date="2020-02" db="EMBL/GenBank/DDBJ databases">
        <title>Draft genome sequence of Haematococcus lacustris strain NIES-144.</title>
        <authorList>
            <person name="Morimoto D."/>
            <person name="Nakagawa S."/>
            <person name="Yoshida T."/>
            <person name="Sawayama S."/>
        </authorList>
    </citation>
    <scope>NUCLEOTIDE SEQUENCE [LARGE SCALE GENOMIC DNA]</scope>
    <source>
        <strain evidence="1 2">NIES-144</strain>
    </source>
</reference>
<evidence type="ECO:0000313" key="2">
    <source>
        <dbReference type="Proteomes" id="UP000485058"/>
    </source>
</evidence>
<sequence length="134" mass="14898">MCWRRLQVHLDENGWPVHDGEFDIKAGQTVTLTTRLDVATSASVLPLTYDKFNEMAQKGDTIYVGRYLVSGADTASLYLEVQDVVGEDVICLAKNDALLTGLLTCFHVERSQDSLANVQNAQPLLSDYDKEAFQ</sequence>
<dbReference type="InterPro" id="IPR011037">
    <property type="entry name" value="Pyrv_Knase-like_insert_dom_sf"/>
</dbReference>
<keyword evidence="2" id="KW-1185">Reference proteome</keyword>
<name>A0A699ZI99_HAELA</name>
<protein>
    <submittedName>
        <fullName evidence="1">Pyruvate kinase</fullName>
    </submittedName>
</protein>
<gene>
    <name evidence="1" type="ORF">HaLaN_18007</name>
</gene>
<keyword evidence="1" id="KW-0418">Kinase</keyword>
<organism evidence="1 2">
    <name type="scientific">Haematococcus lacustris</name>
    <name type="common">Green alga</name>
    <name type="synonym">Haematococcus pluvialis</name>
    <dbReference type="NCBI Taxonomy" id="44745"/>
    <lineage>
        <taxon>Eukaryota</taxon>
        <taxon>Viridiplantae</taxon>
        <taxon>Chlorophyta</taxon>
        <taxon>core chlorophytes</taxon>
        <taxon>Chlorophyceae</taxon>
        <taxon>CS clade</taxon>
        <taxon>Chlamydomonadales</taxon>
        <taxon>Haematococcaceae</taxon>
        <taxon>Haematococcus</taxon>
    </lineage>
</organism>
<evidence type="ECO:0000313" key="1">
    <source>
        <dbReference type="EMBL" id="GFH20820.1"/>
    </source>
</evidence>
<proteinExistence type="predicted"/>
<dbReference type="InterPro" id="IPR001697">
    <property type="entry name" value="Pyr_Knase"/>
</dbReference>
<feature type="non-terminal residue" evidence="1">
    <location>
        <position position="134"/>
    </location>
</feature>
<dbReference type="EMBL" id="BLLF01001704">
    <property type="protein sequence ID" value="GFH20820.1"/>
    <property type="molecule type" value="Genomic_DNA"/>
</dbReference>
<accession>A0A699ZI99</accession>
<dbReference type="GO" id="GO:0016301">
    <property type="term" value="F:kinase activity"/>
    <property type="evidence" value="ECO:0007669"/>
    <property type="project" value="UniProtKB-KW"/>
</dbReference>
<dbReference type="AlphaFoldDB" id="A0A699ZI99"/>
<dbReference type="GO" id="GO:0030955">
    <property type="term" value="F:potassium ion binding"/>
    <property type="evidence" value="ECO:0007669"/>
    <property type="project" value="InterPro"/>
</dbReference>
<dbReference type="PANTHER" id="PTHR11817">
    <property type="entry name" value="PYRUVATE KINASE"/>
    <property type="match status" value="1"/>
</dbReference>
<feature type="non-terminal residue" evidence="1">
    <location>
        <position position="1"/>
    </location>
</feature>
<dbReference type="GO" id="GO:0000287">
    <property type="term" value="F:magnesium ion binding"/>
    <property type="evidence" value="ECO:0007669"/>
    <property type="project" value="InterPro"/>
</dbReference>
<comment type="caution">
    <text evidence="1">The sequence shown here is derived from an EMBL/GenBank/DDBJ whole genome shotgun (WGS) entry which is preliminary data.</text>
</comment>